<dbReference type="PANTHER" id="PTHR24096:SF149">
    <property type="entry name" value="AMP-BINDING DOMAIN-CONTAINING PROTEIN-RELATED"/>
    <property type="match status" value="1"/>
</dbReference>
<dbReference type="SUPFAM" id="SSF56801">
    <property type="entry name" value="Acetyl-CoA synthetase-like"/>
    <property type="match status" value="1"/>
</dbReference>
<gene>
    <name evidence="7" type="ORF">IPOD504_LOCUS11788</name>
</gene>
<dbReference type="InterPro" id="IPR045851">
    <property type="entry name" value="AMP-bd_C_sf"/>
</dbReference>
<name>A0ABN8IN23_9NEOP</name>
<protein>
    <recommendedName>
        <fullName evidence="9">Luciferin 4-monooxygenase</fullName>
    </recommendedName>
</protein>
<evidence type="ECO:0000259" key="5">
    <source>
        <dbReference type="Pfam" id="PF00501"/>
    </source>
</evidence>
<evidence type="ECO:0000313" key="8">
    <source>
        <dbReference type="Proteomes" id="UP000837857"/>
    </source>
</evidence>
<evidence type="ECO:0000256" key="3">
    <source>
        <dbReference type="ARBA" id="ARBA00022598"/>
    </source>
</evidence>
<evidence type="ECO:0000313" key="7">
    <source>
        <dbReference type="EMBL" id="CAH2062222.1"/>
    </source>
</evidence>
<evidence type="ECO:0000256" key="2">
    <source>
        <dbReference type="ARBA" id="ARBA00006432"/>
    </source>
</evidence>
<evidence type="ECO:0000259" key="6">
    <source>
        <dbReference type="Pfam" id="PF13193"/>
    </source>
</evidence>
<feature type="non-terminal residue" evidence="7">
    <location>
        <position position="1"/>
    </location>
</feature>
<comment type="similarity">
    <text evidence="2">Belongs to the ATP-dependent AMP-binding enzyme family.</text>
</comment>
<dbReference type="Pfam" id="PF00501">
    <property type="entry name" value="AMP-binding"/>
    <property type="match status" value="1"/>
</dbReference>
<dbReference type="PROSITE" id="PS00455">
    <property type="entry name" value="AMP_BINDING"/>
    <property type="match status" value="1"/>
</dbReference>
<evidence type="ECO:0000256" key="4">
    <source>
        <dbReference type="ARBA" id="ARBA00023140"/>
    </source>
</evidence>
<dbReference type="Pfam" id="PF13193">
    <property type="entry name" value="AMP-binding_C"/>
    <property type="match status" value="1"/>
</dbReference>
<dbReference type="InterPro" id="IPR020845">
    <property type="entry name" value="AMP-binding_CS"/>
</dbReference>
<feature type="domain" description="AMP-dependent synthetase/ligase" evidence="5">
    <location>
        <begin position="29"/>
        <end position="395"/>
    </location>
</feature>
<dbReference type="Gene3D" id="3.40.50.12780">
    <property type="entry name" value="N-terminal domain of ligase-like"/>
    <property type="match status" value="1"/>
</dbReference>
<feature type="domain" description="AMP-binding enzyme C-terminal" evidence="6">
    <location>
        <begin position="445"/>
        <end position="521"/>
    </location>
</feature>
<dbReference type="PANTHER" id="PTHR24096">
    <property type="entry name" value="LONG-CHAIN-FATTY-ACID--COA LIGASE"/>
    <property type="match status" value="1"/>
</dbReference>
<dbReference type="Proteomes" id="UP000837857">
    <property type="component" value="Chromosome 29"/>
</dbReference>
<dbReference type="EMBL" id="OW152841">
    <property type="protein sequence ID" value="CAH2062222.1"/>
    <property type="molecule type" value="Genomic_DNA"/>
</dbReference>
<comment type="subcellular location">
    <subcellularLocation>
        <location evidence="1">Peroxisome</location>
    </subcellularLocation>
</comment>
<accession>A0ABN8IN23</accession>
<dbReference type="InterPro" id="IPR042099">
    <property type="entry name" value="ANL_N_sf"/>
</dbReference>
<keyword evidence="4" id="KW-0576">Peroxisome</keyword>
<dbReference type="InterPro" id="IPR025110">
    <property type="entry name" value="AMP-bd_C"/>
</dbReference>
<organism evidence="7 8">
    <name type="scientific">Iphiclides podalirius</name>
    <name type="common">scarce swallowtail</name>
    <dbReference type="NCBI Taxonomy" id="110791"/>
    <lineage>
        <taxon>Eukaryota</taxon>
        <taxon>Metazoa</taxon>
        <taxon>Ecdysozoa</taxon>
        <taxon>Arthropoda</taxon>
        <taxon>Hexapoda</taxon>
        <taxon>Insecta</taxon>
        <taxon>Pterygota</taxon>
        <taxon>Neoptera</taxon>
        <taxon>Endopterygota</taxon>
        <taxon>Lepidoptera</taxon>
        <taxon>Glossata</taxon>
        <taxon>Ditrysia</taxon>
        <taxon>Papilionoidea</taxon>
        <taxon>Papilionidae</taxon>
        <taxon>Papilioninae</taxon>
        <taxon>Iphiclides</taxon>
    </lineage>
</organism>
<dbReference type="InterPro" id="IPR000873">
    <property type="entry name" value="AMP-dep_synth/lig_dom"/>
</dbReference>
<proteinExistence type="inferred from homology"/>
<evidence type="ECO:0000256" key="1">
    <source>
        <dbReference type="ARBA" id="ARBA00004275"/>
    </source>
</evidence>
<keyword evidence="3" id="KW-0436">Ligase</keyword>
<keyword evidence="8" id="KW-1185">Reference proteome</keyword>
<evidence type="ECO:0008006" key="9">
    <source>
        <dbReference type="Google" id="ProtNLM"/>
    </source>
</evidence>
<dbReference type="Gene3D" id="3.30.300.30">
    <property type="match status" value="1"/>
</dbReference>
<reference evidence="7" key="1">
    <citation type="submission" date="2022-03" db="EMBL/GenBank/DDBJ databases">
        <authorList>
            <person name="Martin H S."/>
        </authorList>
    </citation>
    <scope>NUCLEOTIDE SEQUENCE</scope>
</reference>
<sequence length="535" mass="58741">MLKNPLYVYGDSNSLRVPAHLHYGKHLMEQYGRYGDTAAIINAETGESLTYRELVRLAADIALSLVRLGVRKGEVVAVCSEKRLEFMPTVFGVICAGATFTAIDTTGGRATILHRVNLAKPSVLFCSASAYEVHRDTIKSIGTVRNIVIYEDGAEEWVGVLRFSQFLTERAVIEDFLPIDVDGWADAAMILYSSGTTGLPKAIPKTHLNLLISLGDTGEQRTHAAGPSALITREWCYSYGLLHTIITLYQGSTVLYCPSSDERSFLEAIQKYKIQVMILAPATATEMVKSSILAQYDVSSIQCLISSSTPFSAELIKATQARCPNLQAVCQVYGMSETGCVCSDQRAPKGPKPGSVGIMSRAITIKIVDMNTRQPVGPNQRGEICLKSPLLMRRYIGDAVEDYLDDEGFFKTGDIGYYDDDRYFYIVDRIKELIKFNSYQVAPAELEAVLSEHPAVFKAGVVGAPHLEYGEVPTAFVVLRPGYKATAEELVEYVDGQVSYRMRLAGGVRFLDDLPMGGSGKLDRKALKKILSEGN</sequence>